<dbReference type="Proteomes" id="UP000484988">
    <property type="component" value="Unassembled WGS sequence"/>
</dbReference>
<name>A0A6A0ARU5_9ACTN</name>
<feature type="compositionally biased region" description="Pro residues" evidence="1">
    <location>
        <begin position="36"/>
        <end position="48"/>
    </location>
</feature>
<protein>
    <submittedName>
        <fullName evidence="2">Uncharacterized protein</fullName>
    </submittedName>
</protein>
<evidence type="ECO:0000313" key="2">
    <source>
        <dbReference type="EMBL" id="GFH35636.1"/>
    </source>
</evidence>
<reference evidence="2 3" key="1">
    <citation type="submission" date="2020-02" db="EMBL/GenBank/DDBJ databases">
        <title>Whole Genome Shotgun Sequence of Streptomyces sp. strain CWH03.</title>
        <authorList>
            <person name="Dohra H."/>
            <person name="Kodani S."/>
            <person name="Yamamura H."/>
        </authorList>
    </citation>
    <scope>NUCLEOTIDE SEQUENCE [LARGE SCALE GENOMIC DNA]</scope>
    <source>
        <strain evidence="2 3">CWH03</strain>
    </source>
</reference>
<proteinExistence type="predicted"/>
<dbReference type="EMBL" id="BLLG01000004">
    <property type="protein sequence ID" value="GFH35636.1"/>
    <property type="molecule type" value="Genomic_DNA"/>
</dbReference>
<sequence length="93" mass="9968">MRLARAASGSPAITPERQPLATPSRGLVGQALPTWQEPPCPRPAPLPPTGSVGTQDRGTRLAAGRDAVMDRAWPIVVHDEPGHKRVRYSLVTD</sequence>
<evidence type="ECO:0000256" key="1">
    <source>
        <dbReference type="SAM" id="MobiDB-lite"/>
    </source>
</evidence>
<keyword evidence="3" id="KW-1185">Reference proteome</keyword>
<organism evidence="2 3">
    <name type="scientific">Streptomyces pacificus</name>
    <dbReference type="NCBI Taxonomy" id="2705029"/>
    <lineage>
        <taxon>Bacteria</taxon>
        <taxon>Bacillati</taxon>
        <taxon>Actinomycetota</taxon>
        <taxon>Actinomycetes</taxon>
        <taxon>Kitasatosporales</taxon>
        <taxon>Streptomycetaceae</taxon>
        <taxon>Streptomyces</taxon>
    </lineage>
</organism>
<accession>A0A6A0ARU5</accession>
<feature type="region of interest" description="Disordered" evidence="1">
    <location>
        <begin position="1"/>
        <end position="57"/>
    </location>
</feature>
<comment type="caution">
    <text evidence="2">The sequence shown here is derived from an EMBL/GenBank/DDBJ whole genome shotgun (WGS) entry which is preliminary data.</text>
</comment>
<gene>
    <name evidence="2" type="ORF">SCWH03_18570</name>
</gene>
<dbReference type="AlphaFoldDB" id="A0A6A0ARU5"/>
<evidence type="ECO:0000313" key="3">
    <source>
        <dbReference type="Proteomes" id="UP000484988"/>
    </source>
</evidence>